<feature type="compositionally biased region" description="Basic and acidic residues" evidence="1">
    <location>
        <begin position="8"/>
        <end position="43"/>
    </location>
</feature>
<reference evidence="3" key="1">
    <citation type="journal article" date="2014" name="Proc. Natl. Acad. Sci. U.S.A.">
        <title>Extensive sampling of basidiomycete genomes demonstrates inadequacy of the white-rot/brown-rot paradigm for wood decay fungi.</title>
        <authorList>
            <person name="Riley R."/>
            <person name="Salamov A.A."/>
            <person name="Brown D.W."/>
            <person name="Nagy L.G."/>
            <person name="Floudas D."/>
            <person name="Held B.W."/>
            <person name="Levasseur A."/>
            <person name="Lombard V."/>
            <person name="Morin E."/>
            <person name="Otillar R."/>
            <person name="Lindquist E.A."/>
            <person name="Sun H."/>
            <person name="LaButti K.M."/>
            <person name="Schmutz J."/>
            <person name="Jabbour D."/>
            <person name="Luo H."/>
            <person name="Baker S.E."/>
            <person name="Pisabarro A.G."/>
            <person name="Walton J.D."/>
            <person name="Blanchette R.A."/>
            <person name="Henrissat B."/>
            <person name="Martin F."/>
            <person name="Cullen D."/>
            <person name="Hibbett D.S."/>
            <person name="Grigoriev I.V."/>
        </authorList>
    </citation>
    <scope>NUCLEOTIDE SEQUENCE [LARGE SCALE GENOMIC DNA]</scope>
    <source>
        <strain evidence="3">PC15</strain>
    </source>
</reference>
<dbReference type="InParanoid" id="A0A067NJH8"/>
<feature type="compositionally biased region" description="Polar residues" evidence="1">
    <location>
        <begin position="664"/>
        <end position="681"/>
    </location>
</feature>
<evidence type="ECO:0000256" key="1">
    <source>
        <dbReference type="SAM" id="MobiDB-lite"/>
    </source>
</evidence>
<dbReference type="VEuPathDB" id="FungiDB:PLEOSDRAFT_170608"/>
<feature type="compositionally biased region" description="Basic and acidic residues" evidence="1">
    <location>
        <begin position="178"/>
        <end position="187"/>
    </location>
</feature>
<gene>
    <name evidence="2" type="ORF">PLEOSDRAFT_170608</name>
</gene>
<feature type="region of interest" description="Disordered" evidence="1">
    <location>
        <begin position="723"/>
        <end position="766"/>
    </location>
</feature>
<feature type="compositionally biased region" description="Low complexity" evidence="1">
    <location>
        <begin position="395"/>
        <end position="411"/>
    </location>
</feature>
<feature type="region of interest" description="Disordered" evidence="1">
    <location>
        <begin position="664"/>
        <end position="700"/>
    </location>
</feature>
<feature type="compositionally biased region" description="Low complexity" evidence="1">
    <location>
        <begin position="208"/>
        <end position="229"/>
    </location>
</feature>
<name>A0A067NJH8_PLEO1</name>
<feature type="region of interest" description="Disordered" evidence="1">
    <location>
        <begin position="1"/>
        <end position="64"/>
    </location>
</feature>
<feature type="region of interest" description="Disordered" evidence="1">
    <location>
        <begin position="178"/>
        <end position="256"/>
    </location>
</feature>
<dbReference type="EMBL" id="KL198011">
    <property type="protein sequence ID" value="KDQ24292.1"/>
    <property type="molecule type" value="Genomic_DNA"/>
</dbReference>
<feature type="region of interest" description="Disordered" evidence="1">
    <location>
        <begin position="395"/>
        <end position="436"/>
    </location>
</feature>
<protein>
    <submittedName>
        <fullName evidence="2">Uncharacterized protein</fullName>
    </submittedName>
</protein>
<feature type="compositionally biased region" description="Acidic residues" evidence="1">
    <location>
        <begin position="236"/>
        <end position="247"/>
    </location>
</feature>
<dbReference type="HOGENOM" id="CLU_378165_0_0_1"/>
<proteinExistence type="predicted"/>
<dbReference type="Proteomes" id="UP000027073">
    <property type="component" value="Unassembled WGS sequence"/>
</dbReference>
<organism evidence="2 3">
    <name type="scientific">Pleurotus ostreatus (strain PC15)</name>
    <name type="common">Oyster mushroom</name>
    <dbReference type="NCBI Taxonomy" id="1137138"/>
    <lineage>
        <taxon>Eukaryota</taxon>
        <taxon>Fungi</taxon>
        <taxon>Dikarya</taxon>
        <taxon>Basidiomycota</taxon>
        <taxon>Agaricomycotina</taxon>
        <taxon>Agaricomycetes</taxon>
        <taxon>Agaricomycetidae</taxon>
        <taxon>Agaricales</taxon>
        <taxon>Pleurotineae</taxon>
        <taxon>Pleurotaceae</taxon>
        <taxon>Pleurotus</taxon>
    </lineage>
</organism>
<feature type="compositionally biased region" description="Polar residues" evidence="1">
    <location>
        <begin position="738"/>
        <end position="751"/>
    </location>
</feature>
<dbReference type="OrthoDB" id="3064704at2759"/>
<sequence>MMGGKSPANDDVHMDEGHNTPRYDEEKYEQKHAQEGEGQPSRKDKGKGKATTRNISELDTFPAAPYDLGAPRQQTWINTGIGCMNCIKTECTTCIGFTSHFMVGIRDNNARADRRLMARDICPEIFNDYDRLYETARRTIESDRDEIDDLDGKLTRLNNYADRIERDLDDAQARIKELESSQDDAHQHNHRKTRLSLSPGRPTSETASSRIGSSMGMISQPQSSQSVVSGRRSEYYDLDSDDGESEASDTKEPPRYVKLMNKNMSSTMSEQTSASEFPPLPQAGPFNYARVASTHSLVGRNPTTTAPKEEEQTMLPVNSAAWAKMVQAAQIPDNWEAYNSCRAVVNLANQLASNKKPMRGFMKAALRTWRAPDWVRKARNIRPLPWITVANATAPSTSGTTTTLSTEGASGDSTVAPTTRVGPSFRTELRPTTGYQAPGMEASPKAWCAYDYYFRHVKAMSARLGDNPLDLRARRGHRLVRRTGPSPAAGDPSFERNRSTYAERSTTLLALPGRYQAVITWLGLTIPSIYHPVHYTGSLDNLSVEDVAIHMAACGVSVEMANDAWLFARQWLLDPRNDGRINTYPTRQQLMALPPSQYPPGAPNAPTILLNPRDYFPHGCPPEPTEVQSKRLHHPAALRGGYDTNAAILRQLHAVAVALGHTTVTHGDPTVSTPATQLSSDSRVDRLGPPTLTTAQPFAWDDDVEADSHQTLTVSLGGPIVPPAYLHSSSSRSHHDAPQTSSSHQTTNFPNISLPPVPSPLQTTAPAVPTEDVPILRTSNLEGAFYLHHTPLVLTVLEESPKAKHSEITFEVKGSNAGVIFVRRWELGYKLELRVSVAFVVPLLS</sequence>
<evidence type="ECO:0000313" key="3">
    <source>
        <dbReference type="Proteomes" id="UP000027073"/>
    </source>
</evidence>
<evidence type="ECO:0000313" key="2">
    <source>
        <dbReference type="EMBL" id="KDQ24292.1"/>
    </source>
</evidence>
<accession>A0A067NJH8</accession>
<dbReference type="AlphaFoldDB" id="A0A067NJH8"/>